<dbReference type="FunFam" id="3.30.70.270:FF:000001">
    <property type="entry name" value="Diguanylate cyclase domain protein"/>
    <property type="match status" value="1"/>
</dbReference>
<dbReference type="EMBL" id="BMDX01000011">
    <property type="protein sequence ID" value="GGA80216.1"/>
    <property type="molecule type" value="Genomic_DNA"/>
</dbReference>
<dbReference type="PROSITE" id="PS50887">
    <property type="entry name" value="GGDEF"/>
    <property type="match status" value="1"/>
</dbReference>
<evidence type="ECO:0000256" key="4">
    <source>
        <dbReference type="SAM" id="Phobius"/>
    </source>
</evidence>
<dbReference type="CDD" id="cd01949">
    <property type="entry name" value="GGDEF"/>
    <property type="match status" value="1"/>
</dbReference>
<name>A0A8J2XPV7_9GAMM</name>
<organism evidence="6 7">
    <name type="scientific">Neiella marina</name>
    <dbReference type="NCBI Taxonomy" id="508461"/>
    <lineage>
        <taxon>Bacteria</taxon>
        <taxon>Pseudomonadati</taxon>
        <taxon>Pseudomonadota</taxon>
        <taxon>Gammaproteobacteria</taxon>
        <taxon>Alteromonadales</taxon>
        <taxon>Echinimonadaceae</taxon>
        <taxon>Neiella</taxon>
    </lineage>
</organism>
<dbReference type="OrthoDB" id="9803824at2"/>
<sequence length="406" mass="46107">MNKHLVIDINSGHPMAVSSDQSYLGGASTASLGTSNGILELDCELDNSAYAWPYCRMSFDLSVSSNGVDIASYETIRFKASIDGPKPQLRAYLISSVSMDKTELADDHRKYHMVTYEPTRYDNDITVPLELFRPAPWWLTKNNKGLLDSVAELDNVLTLELGTGSNAPPGRYKIKLERIELQGKWFPPRQFYLLIIGMWILFACILGWSHVRTTKRQLSATLAKTNQLQQINEALHLQSKTYQQASQRDPLTGLYNRGVLRERVPNWVNRVIDHDDRLSLIFFDLDHFKAINDSHSHDVGDNVLVQLAKLCREQIRHQDLLVRWGGEEFAIFCPQTELQSAELMANKIRNAIRLTEWPNGLKVTASFGVSEYYAGEPFTDFVNRADKALYFSKDRGRDMVSVTGLD</sequence>
<accession>A0A8J2XPV7</accession>
<dbReference type="AlphaFoldDB" id="A0A8J2XPV7"/>
<comment type="cofactor">
    <cofactor evidence="1">
        <name>Mg(2+)</name>
        <dbReference type="ChEBI" id="CHEBI:18420"/>
    </cofactor>
</comment>
<dbReference type="Proteomes" id="UP000619743">
    <property type="component" value="Unassembled WGS sequence"/>
</dbReference>
<evidence type="ECO:0000256" key="1">
    <source>
        <dbReference type="ARBA" id="ARBA00001946"/>
    </source>
</evidence>
<keyword evidence="4" id="KW-1133">Transmembrane helix</keyword>
<dbReference type="SUPFAM" id="SSF49785">
    <property type="entry name" value="Galactose-binding domain-like"/>
    <property type="match status" value="1"/>
</dbReference>
<evidence type="ECO:0000259" key="5">
    <source>
        <dbReference type="PROSITE" id="PS50887"/>
    </source>
</evidence>
<comment type="caution">
    <text evidence="6">The sequence shown here is derived from an EMBL/GenBank/DDBJ whole genome shotgun (WGS) entry which is preliminary data.</text>
</comment>
<protein>
    <recommendedName>
        <fullName evidence="2">diguanylate cyclase</fullName>
        <ecNumber evidence="2">2.7.7.65</ecNumber>
    </recommendedName>
</protein>
<dbReference type="NCBIfam" id="TIGR00254">
    <property type="entry name" value="GGDEF"/>
    <property type="match status" value="1"/>
</dbReference>
<feature type="domain" description="GGDEF" evidence="5">
    <location>
        <begin position="276"/>
        <end position="405"/>
    </location>
</feature>
<dbReference type="InterPro" id="IPR050469">
    <property type="entry name" value="Diguanylate_Cyclase"/>
</dbReference>
<dbReference type="PANTHER" id="PTHR45138:SF9">
    <property type="entry name" value="DIGUANYLATE CYCLASE DGCM-RELATED"/>
    <property type="match status" value="1"/>
</dbReference>
<evidence type="ECO:0000313" key="6">
    <source>
        <dbReference type="EMBL" id="GGA80216.1"/>
    </source>
</evidence>
<dbReference type="GO" id="GO:1902201">
    <property type="term" value="P:negative regulation of bacterial-type flagellum-dependent cell motility"/>
    <property type="evidence" value="ECO:0007669"/>
    <property type="project" value="TreeGrafter"/>
</dbReference>
<evidence type="ECO:0000256" key="3">
    <source>
        <dbReference type="ARBA" id="ARBA00034247"/>
    </source>
</evidence>
<dbReference type="Gene3D" id="3.30.70.270">
    <property type="match status" value="1"/>
</dbReference>
<dbReference type="InterPro" id="IPR043128">
    <property type="entry name" value="Rev_trsase/Diguanyl_cyclase"/>
</dbReference>
<dbReference type="SMART" id="SM00267">
    <property type="entry name" value="GGDEF"/>
    <property type="match status" value="1"/>
</dbReference>
<dbReference type="Pfam" id="PF00990">
    <property type="entry name" value="GGDEF"/>
    <property type="match status" value="1"/>
</dbReference>
<dbReference type="InterPro" id="IPR000160">
    <property type="entry name" value="GGDEF_dom"/>
</dbReference>
<reference evidence="7" key="1">
    <citation type="journal article" date="2019" name="Int. J. Syst. Evol. Microbiol.">
        <title>The Global Catalogue of Microorganisms (GCM) 10K type strain sequencing project: providing services to taxonomists for standard genome sequencing and annotation.</title>
        <authorList>
            <consortium name="The Broad Institute Genomics Platform"/>
            <consortium name="The Broad Institute Genome Sequencing Center for Infectious Disease"/>
            <person name="Wu L."/>
            <person name="Ma J."/>
        </authorList>
    </citation>
    <scope>NUCLEOTIDE SEQUENCE [LARGE SCALE GENOMIC DNA]</scope>
    <source>
        <strain evidence="7">CGMCC 1.10130</strain>
    </source>
</reference>
<dbReference type="GO" id="GO:0052621">
    <property type="term" value="F:diguanylate cyclase activity"/>
    <property type="evidence" value="ECO:0007669"/>
    <property type="project" value="UniProtKB-EC"/>
</dbReference>
<dbReference type="EC" id="2.7.7.65" evidence="2"/>
<dbReference type="SUPFAM" id="SSF55073">
    <property type="entry name" value="Nucleotide cyclase"/>
    <property type="match status" value="1"/>
</dbReference>
<keyword evidence="4" id="KW-0812">Transmembrane</keyword>
<keyword evidence="7" id="KW-1185">Reference proteome</keyword>
<keyword evidence="4" id="KW-0472">Membrane</keyword>
<gene>
    <name evidence="6" type="ORF">GCM10011369_22700</name>
</gene>
<evidence type="ECO:0000313" key="7">
    <source>
        <dbReference type="Proteomes" id="UP000619743"/>
    </source>
</evidence>
<dbReference type="InterPro" id="IPR008979">
    <property type="entry name" value="Galactose-bd-like_sf"/>
</dbReference>
<evidence type="ECO:0000256" key="2">
    <source>
        <dbReference type="ARBA" id="ARBA00012528"/>
    </source>
</evidence>
<comment type="catalytic activity">
    <reaction evidence="3">
        <text>2 GTP = 3',3'-c-di-GMP + 2 diphosphate</text>
        <dbReference type="Rhea" id="RHEA:24898"/>
        <dbReference type="ChEBI" id="CHEBI:33019"/>
        <dbReference type="ChEBI" id="CHEBI:37565"/>
        <dbReference type="ChEBI" id="CHEBI:58805"/>
        <dbReference type="EC" id="2.7.7.65"/>
    </reaction>
</comment>
<dbReference type="PANTHER" id="PTHR45138">
    <property type="entry name" value="REGULATORY COMPONENTS OF SENSORY TRANSDUCTION SYSTEM"/>
    <property type="match status" value="1"/>
</dbReference>
<dbReference type="GO" id="GO:0043709">
    <property type="term" value="P:cell adhesion involved in single-species biofilm formation"/>
    <property type="evidence" value="ECO:0007669"/>
    <property type="project" value="TreeGrafter"/>
</dbReference>
<dbReference type="InterPro" id="IPR029787">
    <property type="entry name" value="Nucleotide_cyclase"/>
</dbReference>
<dbReference type="GO" id="GO:0005886">
    <property type="term" value="C:plasma membrane"/>
    <property type="evidence" value="ECO:0007669"/>
    <property type="project" value="TreeGrafter"/>
</dbReference>
<dbReference type="RefSeq" id="WP_158100597.1">
    <property type="nucleotide sequence ID" value="NZ_BMDX01000011.1"/>
</dbReference>
<proteinExistence type="predicted"/>
<feature type="transmembrane region" description="Helical" evidence="4">
    <location>
        <begin position="191"/>
        <end position="211"/>
    </location>
</feature>